<dbReference type="EMBL" id="CP000155">
    <property type="protein sequence ID" value="ABC31321.1"/>
    <property type="molecule type" value="Genomic_DNA"/>
</dbReference>
<dbReference type="InterPro" id="IPR043128">
    <property type="entry name" value="Rev_trsase/Diguanyl_cyclase"/>
</dbReference>
<dbReference type="InterPro" id="IPR050595">
    <property type="entry name" value="Bact_response_regulator"/>
</dbReference>
<accession>Q2SDF3</accession>
<dbReference type="InterPro" id="IPR029787">
    <property type="entry name" value="Nucleotide_cyclase"/>
</dbReference>
<proteinExistence type="predicted"/>
<dbReference type="AlphaFoldDB" id="Q2SDF3"/>
<feature type="domain" description="Response regulatory" evidence="3">
    <location>
        <begin position="7"/>
        <end position="126"/>
    </location>
</feature>
<gene>
    <name evidence="4" type="ordered locus">HCH_04621</name>
</gene>
<reference evidence="4 5" key="1">
    <citation type="journal article" date="2005" name="Nucleic Acids Res.">
        <title>Genomic blueprint of Hahella chejuensis, a marine microbe producing an algicidal agent.</title>
        <authorList>
            <person name="Jeong H."/>
            <person name="Yim J.H."/>
            <person name="Lee C."/>
            <person name="Choi S.-H."/>
            <person name="Park Y.K."/>
            <person name="Yoon S.H."/>
            <person name="Hur C.-G."/>
            <person name="Kang H.-Y."/>
            <person name="Kim D."/>
            <person name="Lee H.H."/>
            <person name="Park K.H."/>
            <person name="Park S.-H."/>
            <person name="Park H.-S."/>
            <person name="Lee H.K."/>
            <person name="Oh T.K."/>
            <person name="Kim J.F."/>
        </authorList>
    </citation>
    <scope>NUCLEOTIDE SEQUENCE [LARGE SCALE GENOMIC DNA]</scope>
    <source>
        <strain evidence="4 5">KCTC 2396</strain>
    </source>
</reference>
<dbReference type="InterPro" id="IPR000160">
    <property type="entry name" value="GGDEF_dom"/>
</dbReference>
<dbReference type="PANTHER" id="PTHR44591:SF3">
    <property type="entry name" value="RESPONSE REGULATORY DOMAIN-CONTAINING PROTEIN"/>
    <property type="match status" value="1"/>
</dbReference>
<dbReference type="SUPFAM" id="SSF55073">
    <property type="entry name" value="Nucleotide cyclase"/>
    <property type="match status" value="1"/>
</dbReference>
<dbReference type="Proteomes" id="UP000000238">
    <property type="component" value="Chromosome"/>
</dbReference>
<dbReference type="Pfam" id="PF00990">
    <property type="entry name" value="GGDEF"/>
    <property type="match status" value="1"/>
</dbReference>
<evidence type="ECO:0000313" key="5">
    <source>
        <dbReference type="Proteomes" id="UP000000238"/>
    </source>
</evidence>
<dbReference type="RefSeq" id="WP_011398386.1">
    <property type="nucleotide sequence ID" value="NC_007645.1"/>
</dbReference>
<dbReference type="GO" id="GO:0000160">
    <property type="term" value="P:phosphorelay signal transduction system"/>
    <property type="evidence" value="ECO:0007669"/>
    <property type="project" value="InterPro"/>
</dbReference>
<organism evidence="4 5">
    <name type="scientific">Hahella chejuensis (strain KCTC 2396)</name>
    <dbReference type="NCBI Taxonomy" id="349521"/>
    <lineage>
        <taxon>Bacteria</taxon>
        <taxon>Pseudomonadati</taxon>
        <taxon>Pseudomonadota</taxon>
        <taxon>Gammaproteobacteria</taxon>
        <taxon>Oceanospirillales</taxon>
        <taxon>Hahellaceae</taxon>
        <taxon>Hahella</taxon>
    </lineage>
</organism>
<dbReference type="PANTHER" id="PTHR44591">
    <property type="entry name" value="STRESS RESPONSE REGULATOR PROTEIN 1"/>
    <property type="match status" value="1"/>
</dbReference>
<dbReference type="InterPro" id="IPR011006">
    <property type="entry name" value="CheY-like_superfamily"/>
</dbReference>
<dbReference type="InterPro" id="IPR001789">
    <property type="entry name" value="Sig_transdc_resp-reg_receiver"/>
</dbReference>
<evidence type="ECO:0000313" key="4">
    <source>
        <dbReference type="EMBL" id="ABC31321.1"/>
    </source>
</evidence>
<dbReference type="SMART" id="SM00267">
    <property type="entry name" value="GGDEF"/>
    <property type="match status" value="1"/>
</dbReference>
<protein>
    <submittedName>
        <fullName evidence="4">Response regulator containing a CheY-like receiver domain and a GGDEF domain</fullName>
    </submittedName>
</protein>
<evidence type="ECO:0000256" key="1">
    <source>
        <dbReference type="ARBA" id="ARBA00022553"/>
    </source>
</evidence>
<evidence type="ECO:0000259" key="3">
    <source>
        <dbReference type="PROSITE" id="PS50110"/>
    </source>
</evidence>
<dbReference type="STRING" id="349521.HCH_04621"/>
<dbReference type="SMART" id="SM00448">
    <property type="entry name" value="REC"/>
    <property type="match status" value="1"/>
</dbReference>
<dbReference type="Gene3D" id="3.40.50.2300">
    <property type="match status" value="1"/>
</dbReference>
<dbReference type="CDD" id="cd17574">
    <property type="entry name" value="REC_OmpR"/>
    <property type="match status" value="1"/>
</dbReference>
<keyword evidence="1 2" id="KW-0597">Phosphoprotein</keyword>
<dbReference type="HOGENOM" id="CLU_000445_11_28_6"/>
<name>Q2SDF3_HAHCH</name>
<dbReference type="KEGG" id="hch:HCH_04621"/>
<feature type="modified residue" description="4-aspartylphosphate" evidence="2">
    <location>
        <position position="57"/>
    </location>
</feature>
<dbReference type="Pfam" id="PF00072">
    <property type="entry name" value="Response_reg"/>
    <property type="match status" value="1"/>
</dbReference>
<dbReference type="PROSITE" id="PS50110">
    <property type="entry name" value="RESPONSE_REGULATORY"/>
    <property type="match status" value="1"/>
</dbReference>
<dbReference type="eggNOG" id="COG3706">
    <property type="taxonomic scope" value="Bacteria"/>
</dbReference>
<dbReference type="OrthoDB" id="9800897at2"/>
<evidence type="ECO:0000256" key="2">
    <source>
        <dbReference type="PROSITE-ProRule" id="PRU00169"/>
    </source>
</evidence>
<dbReference type="SUPFAM" id="SSF52172">
    <property type="entry name" value="CheY-like"/>
    <property type="match status" value="1"/>
</dbReference>
<keyword evidence="5" id="KW-1185">Reference proteome</keyword>
<sequence>MPNLDLSILVVDDAKFSSAMIAKTLRNSGYHDVRIAHNAPSALQMLEERPVSVLIADWLMPEMDGLELTAKVRQLDEASNHFTYIILLTAKEGVEALAEAFDRGVDDFVYKSEMNKQLLPRVFAADRLSDMQNTLLVANQLLMDNIKELQERNVLDLATGLGNQVLARERLTDTLRQMESRGGAASYLLLGIKNWQTIKKHFNPAILEEIANGVSRRLRHLTRPLDTVCRISENQFAVIGQFSSLEQCTTSCYRRIHDGINLKAFKTTAGFVSVQAGTSVCAIDGSTTTPKAQQVEKVALRRLQYAYETATIALALWPEVSDEIKDSE</sequence>
<dbReference type="Gene3D" id="3.30.70.270">
    <property type="match status" value="1"/>
</dbReference>